<feature type="active site" description="Proton acceptor" evidence="8">
    <location>
        <position position="24"/>
    </location>
</feature>
<dbReference type="SUPFAM" id="SSF52304">
    <property type="entry name" value="Type II 3-dehydroquinate dehydratase"/>
    <property type="match status" value="1"/>
</dbReference>
<organism evidence="9 10">
    <name type="scientific">Candidatus Doriopsillibacter californiensis</name>
    <dbReference type="NCBI Taxonomy" id="2970740"/>
    <lineage>
        <taxon>Bacteria</taxon>
        <taxon>Pseudomonadati</taxon>
        <taxon>Pseudomonadota</taxon>
        <taxon>Gammaproteobacteria</taxon>
        <taxon>Candidatus Tethybacterales</taxon>
        <taxon>Candidatus Persebacteraceae</taxon>
        <taxon>Candidatus Doriopsillibacter</taxon>
    </lineage>
</organism>
<comment type="catalytic activity">
    <reaction evidence="1 8">
        <text>3-dehydroquinate = 3-dehydroshikimate + H2O</text>
        <dbReference type="Rhea" id="RHEA:21096"/>
        <dbReference type="ChEBI" id="CHEBI:15377"/>
        <dbReference type="ChEBI" id="CHEBI:16630"/>
        <dbReference type="ChEBI" id="CHEBI:32364"/>
        <dbReference type="EC" id="4.2.1.10"/>
    </reaction>
</comment>
<dbReference type="Pfam" id="PF01220">
    <property type="entry name" value="DHquinase_II"/>
    <property type="match status" value="1"/>
</dbReference>
<dbReference type="NCBIfam" id="TIGR01088">
    <property type="entry name" value="aroQ"/>
    <property type="match status" value="1"/>
</dbReference>
<feature type="active site" description="Proton donor" evidence="8">
    <location>
        <position position="101"/>
    </location>
</feature>
<evidence type="ECO:0000256" key="1">
    <source>
        <dbReference type="ARBA" id="ARBA00001864"/>
    </source>
</evidence>
<dbReference type="Gene3D" id="3.40.50.9100">
    <property type="entry name" value="Dehydroquinase, class II"/>
    <property type="match status" value="1"/>
</dbReference>
<dbReference type="NCBIfam" id="NF003806">
    <property type="entry name" value="PRK05395.1-3"/>
    <property type="match status" value="1"/>
</dbReference>
<dbReference type="NCBIfam" id="NF003807">
    <property type="entry name" value="PRK05395.1-4"/>
    <property type="match status" value="1"/>
</dbReference>
<evidence type="ECO:0000256" key="2">
    <source>
        <dbReference type="ARBA" id="ARBA00003924"/>
    </source>
</evidence>
<dbReference type="InterPro" id="IPR001874">
    <property type="entry name" value="DHquinase_II"/>
</dbReference>
<evidence type="ECO:0000256" key="4">
    <source>
        <dbReference type="ARBA" id="ARBA00011037"/>
    </source>
</evidence>
<dbReference type="CDD" id="cd00466">
    <property type="entry name" value="DHQase_II"/>
    <property type="match status" value="1"/>
</dbReference>
<keyword evidence="10" id="KW-1185">Reference proteome</keyword>
<evidence type="ECO:0000256" key="8">
    <source>
        <dbReference type="HAMAP-Rule" id="MF_00169"/>
    </source>
</evidence>
<evidence type="ECO:0000313" key="9">
    <source>
        <dbReference type="EMBL" id="MDM5146961.1"/>
    </source>
</evidence>
<comment type="pathway">
    <text evidence="3 8">Metabolic intermediate biosynthesis; chorismate biosynthesis; chorismate from D-erythrose 4-phosphate and phosphoenolpyruvate: step 3/7.</text>
</comment>
<evidence type="ECO:0000313" key="10">
    <source>
        <dbReference type="Proteomes" id="UP001168167"/>
    </source>
</evidence>
<dbReference type="PANTHER" id="PTHR21272:SF3">
    <property type="entry name" value="CATABOLIC 3-DEHYDROQUINASE"/>
    <property type="match status" value="1"/>
</dbReference>
<dbReference type="EMBL" id="JANQAO010000001">
    <property type="protein sequence ID" value="MDM5146961.1"/>
    <property type="molecule type" value="Genomic_DNA"/>
</dbReference>
<evidence type="ECO:0000256" key="5">
    <source>
        <dbReference type="ARBA" id="ARBA00011193"/>
    </source>
</evidence>
<evidence type="ECO:0000256" key="6">
    <source>
        <dbReference type="ARBA" id="ARBA00012060"/>
    </source>
</evidence>
<dbReference type="PIRSF" id="PIRSF001399">
    <property type="entry name" value="DHquinase_II"/>
    <property type="match status" value="1"/>
</dbReference>
<dbReference type="PROSITE" id="PS01029">
    <property type="entry name" value="DEHYDROQUINASE_II"/>
    <property type="match status" value="1"/>
</dbReference>
<protein>
    <recommendedName>
        <fullName evidence="6 8">3-dehydroquinate dehydratase</fullName>
        <shortName evidence="8">3-dehydroquinase</shortName>
        <ecNumber evidence="6 8">4.2.1.10</ecNumber>
    </recommendedName>
    <alternativeName>
        <fullName evidence="8">Type II DHQase</fullName>
    </alternativeName>
</protein>
<feature type="binding site" evidence="8">
    <location>
        <position position="75"/>
    </location>
    <ligand>
        <name>substrate</name>
    </ligand>
</feature>
<reference evidence="9" key="1">
    <citation type="submission" date="2022-08" db="EMBL/GenBank/DDBJ databases">
        <authorList>
            <person name="Dzunkova M."/>
            <person name="La Clair J."/>
            <person name="Tyml T."/>
            <person name="Doud D."/>
            <person name="Schulz F."/>
            <person name="Piquer S."/>
            <person name="Porcel Sanchis D."/>
            <person name="Osborn A."/>
            <person name="Robinson D."/>
            <person name="Louie K.B."/>
            <person name="Bowen B.P."/>
            <person name="Bowers R."/>
            <person name="Lee J."/>
            <person name="Arnau Llombart V."/>
            <person name="Diaz Villanueva W."/>
            <person name="Gosliner T."/>
            <person name="Northen T."/>
            <person name="Cheng J.-F."/>
            <person name="Burkart M.D."/>
            <person name="Woyke T."/>
        </authorList>
    </citation>
    <scope>NUCLEOTIDE SEQUENCE</scope>
    <source>
        <strain evidence="9">Df01</strain>
    </source>
</reference>
<feature type="binding site" evidence="8">
    <location>
        <position position="88"/>
    </location>
    <ligand>
        <name>substrate</name>
    </ligand>
</feature>
<dbReference type="HAMAP" id="MF_00169">
    <property type="entry name" value="AroQ"/>
    <property type="match status" value="1"/>
</dbReference>
<comment type="similarity">
    <text evidence="4 8">Belongs to the type-II 3-dehydroquinase family.</text>
</comment>
<keyword evidence="7 8" id="KW-0456">Lyase</keyword>
<comment type="function">
    <text evidence="2 8">Catalyzes a trans-dehydration via an enolate intermediate.</text>
</comment>
<feature type="binding site" evidence="8">
    <location>
        <position position="112"/>
    </location>
    <ligand>
        <name>substrate</name>
    </ligand>
</feature>
<sequence length="146" mass="16112">MSNLFSIIHGPNLNMLGKREIGIYGKETMDDINAEINREADRIDVAVDFFQSNSEGELVTHMQQCRERAKGAVLNAGAYTHYSIALRDAISAAQIPVIEVHISNVYKRESFRHVSVIAPVCAGQICGFGSQGYILALKVLAEKFDI</sequence>
<keyword evidence="8" id="KW-0028">Amino-acid biosynthesis</keyword>
<accession>A0ABT7QJT4</accession>
<evidence type="ECO:0000256" key="7">
    <source>
        <dbReference type="ARBA" id="ARBA00023239"/>
    </source>
</evidence>
<feature type="binding site" evidence="8">
    <location>
        <position position="81"/>
    </location>
    <ligand>
        <name>substrate</name>
    </ligand>
</feature>
<keyword evidence="8" id="KW-0057">Aromatic amino acid biosynthesis</keyword>
<dbReference type="NCBIfam" id="NF003805">
    <property type="entry name" value="PRK05395.1-2"/>
    <property type="match status" value="1"/>
</dbReference>
<comment type="caution">
    <text evidence="9">The sequence shown here is derived from an EMBL/GenBank/DDBJ whole genome shotgun (WGS) entry which is preliminary data.</text>
</comment>
<dbReference type="EC" id="4.2.1.10" evidence="6 8"/>
<dbReference type="Proteomes" id="UP001168167">
    <property type="component" value="Unassembled WGS sequence"/>
</dbReference>
<dbReference type="InterPro" id="IPR036441">
    <property type="entry name" value="DHquinase_II_sf"/>
</dbReference>
<dbReference type="InterPro" id="IPR018509">
    <property type="entry name" value="DHquinase_II_CS"/>
</dbReference>
<proteinExistence type="inferred from homology"/>
<name>A0ABT7QJT4_9GAMM</name>
<feature type="site" description="Transition state stabilizer" evidence="8">
    <location>
        <position position="19"/>
    </location>
</feature>
<dbReference type="PANTHER" id="PTHR21272">
    <property type="entry name" value="CATABOLIC 3-DEHYDROQUINASE"/>
    <property type="match status" value="1"/>
</dbReference>
<feature type="binding site" evidence="8">
    <location>
        <begin position="102"/>
        <end position="103"/>
    </location>
    <ligand>
        <name>substrate</name>
    </ligand>
</feature>
<comment type="subunit">
    <text evidence="5 8">Homododecamer.</text>
</comment>
<gene>
    <name evidence="8 9" type="primary">aroQ</name>
    <name evidence="9" type="ORF">NQX30_00975</name>
</gene>
<reference evidence="9" key="2">
    <citation type="journal article" date="2023" name="Microbiome">
        <title>Synthase-selected sorting approach identifies a beta-lactone synthase in a nudibranch symbiotic bacterium.</title>
        <authorList>
            <person name="Dzunkova M."/>
            <person name="La Clair J.J."/>
            <person name="Tyml T."/>
            <person name="Doud D."/>
            <person name="Schulz F."/>
            <person name="Piquer-Esteban S."/>
            <person name="Porcel Sanchis D."/>
            <person name="Osborn A."/>
            <person name="Robinson D."/>
            <person name="Louie K.B."/>
            <person name="Bowen B.P."/>
            <person name="Bowers R.M."/>
            <person name="Lee J."/>
            <person name="Arnau V."/>
            <person name="Diaz-Villanueva W."/>
            <person name="Stepanauskas R."/>
            <person name="Gosliner T."/>
            <person name="Date S.V."/>
            <person name="Northen T.R."/>
            <person name="Cheng J.F."/>
            <person name="Burkart M.D."/>
            <person name="Woyke T."/>
        </authorList>
    </citation>
    <scope>NUCLEOTIDE SEQUENCE</scope>
    <source>
        <strain evidence="9">Df01</strain>
    </source>
</reference>
<evidence type="ECO:0000256" key="3">
    <source>
        <dbReference type="ARBA" id="ARBA00004902"/>
    </source>
</evidence>
<dbReference type="GO" id="GO:0003855">
    <property type="term" value="F:3-dehydroquinate dehydratase activity"/>
    <property type="evidence" value="ECO:0007669"/>
    <property type="project" value="UniProtKB-EC"/>
</dbReference>